<keyword evidence="4 7" id="KW-0812">Transmembrane</keyword>
<keyword evidence="10" id="KW-1185">Reference proteome</keyword>
<evidence type="ECO:0000256" key="4">
    <source>
        <dbReference type="ARBA" id="ARBA00022692"/>
    </source>
</evidence>
<feature type="transmembrane region" description="Helical" evidence="7">
    <location>
        <begin position="32"/>
        <end position="53"/>
    </location>
</feature>
<evidence type="ECO:0000256" key="5">
    <source>
        <dbReference type="ARBA" id="ARBA00022989"/>
    </source>
</evidence>
<dbReference type="PANTHER" id="PTHR30506">
    <property type="entry name" value="INNER MEMBRANE PROTEIN"/>
    <property type="match status" value="1"/>
</dbReference>
<protein>
    <submittedName>
        <fullName evidence="9">Membrane protein YeiH</fullName>
    </submittedName>
</protein>
<keyword evidence="3" id="KW-1003">Cell membrane</keyword>
<evidence type="ECO:0000259" key="8">
    <source>
        <dbReference type="Pfam" id="PF03458"/>
    </source>
</evidence>
<keyword evidence="6 7" id="KW-0472">Membrane</keyword>
<dbReference type="EMBL" id="JBEPMJ010000025">
    <property type="protein sequence ID" value="MET3751667.1"/>
    <property type="molecule type" value="Genomic_DNA"/>
</dbReference>
<evidence type="ECO:0000313" key="10">
    <source>
        <dbReference type="Proteomes" id="UP001549106"/>
    </source>
</evidence>
<evidence type="ECO:0000256" key="2">
    <source>
        <dbReference type="ARBA" id="ARBA00008193"/>
    </source>
</evidence>
<comment type="subcellular location">
    <subcellularLocation>
        <location evidence="1">Cell membrane</location>
        <topology evidence="1">Multi-pass membrane protein</topology>
    </subcellularLocation>
</comment>
<gene>
    <name evidence="9" type="ORF">ABID24_002926</name>
</gene>
<accession>A0ABV2M850</accession>
<reference evidence="9 10" key="1">
    <citation type="submission" date="2024-06" db="EMBL/GenBank/DDBJ databases">
        <title>Genomic Encyclopedia of Type Strains, Phase IV (KMG-IV): sequencing the most valuable type-strain genomes for metagenomic binning, comparative biology and taxonomic classification.</title>
        <authorList>
            <person name="Goeker M."/>
        </authorList>
    </citation>
    <scope>NUCLEOTIDE SEQUENCE [LARGE SCALE GENOMIC DNA]</scope>
    <source>
        <strain evidence="9 10">DSM 29492</strain>
    </source>
</reference>
<feature type="transmembrane region" description="Helical" evidence="7">
    <location>
        <begin position="65"/>
        <end position="84"/>
    </location>
</feature>
<evidence type="ECO:0000256" key="1">
    <source>
        <dbReference type="ARBA" id="ARBA00004651"/>
    </source>
</evidence>
<evidence type="ECO:0000256" key="3">
    <source>
        <dbReference type="ARBA" id="ARBA00022475"/>
    </source>
</evidence>
<feature type="domain" description="Glycine transporter" evidence="8">
    <location>
        <begin position="103"/>
        <end position="178"/>
    </location>
</feature>
<evidence type="ECO:0000256" key="7">
    <source>
        <dbReference type="SAM" id="Phobius"/>
    </source>
</evidence>
<feature type="transmembrane region" description="Helical" evidence="7">
    <location>
        <begin position="129"/>
        <end position="146"/>
    </location>
</feature>
<organism evidence="9 10">
    <name type="scientific">Blautia caecimuris</name>
    <dbReference type="NCBI Taxonomy" id="1796615"/>
    <lineage>
        <taxon>Bacteria</taxon>
        <taxon>Bacillati</taxon>
        <taxon>Bacillota</taxon>
        <taxon>Clostridia</taxon>
        <taxon>Lachnospirales</taxon>
        <taxon>Lachnospiraceae</taxon>
        <taxon>Blautia</taxon>
    </lineage>
</organism>
<dbReference type="PANTHER" id="PTHR30506:SF3">
    <property type="entry name" value="UPF0126 INNER MEMBRANE PROTEIN YADS-RELATED"/>
    <property type="match status" value="1"/>
</dbReference>
<proteinExistence type="inferred from homology"/>
<sequence>MQEIITFIMEIIGTIAFAASGAMVGVGRRMDIFGVCVLGVVTSVGGGMIRDIVLGIIPPGMFQKPVYTIVATATSCVVFWVLYLKKELVEGHFREIYDRFMLIMDTIGLGIFTVVGVNTGIRHGYMDNTFLLVFVGTITGVGGGLLRDMMAGVPPYIFVKHIYACASIVGAVVCVYMYRSFGTVAAMVGASAVVFLIRYLAAHYRWNLPRLKRED</sequence>
<evidence type="ECO:0000313" key="9">
    <source>
        <dbReference type="EMBL" id="MET3751667.1"/>
    </source>
</evidence>
<feature type="transmembrane region" description="Helical" evidence="7">
    <location>
        <begin position="184"/>
        <end position="201"/>
    </location>
</feature>
<comment type="similarity">
    <text evidence="2">Belongs to the UPF0126 family.</text>
</comment>
<feature type="transmembrane region" description="Helical" evidence="7">
    <location>
        <begin position="158"/>
        <end position="178"/>
    </location>
</feature>
<dbReference type="RefSeq" id="WP_257465267.1">
    <property type="nucleotide sequence ID" value="NZ_JANJZT010000026.1"/>
</dbReference>
<dbReference type="InterPro" id="IPR005115">
    <property type="entry name" value="Gly_transporter"/>
</dbReference>
<feature type="domain" description="Glycine transporter" evidence="8">
    <location>
        <begin position="8"/>
        <end position="81"/>
    </location>
</feature>
<name>A0ABV2M850_9FIRM</name>
<dbReference type="Proteomes" id="UP001549106">
    <property type="component" value="Unassembled WGS sequence"/>
</dbReference>
<keyword evidence="5 7" id="KW-1133">Transmembrane helix</keyword>
<feature type="transmembrane region" description="Helical" evidence="7">
    <location>
        <begin position="6"/>
        <end position="25"/>
    </location>
</feature>
<feature type="transmembrane region" description="Helical" evidence="7">
    <location>
        <begin position="96"/>
        <end position="117"/>
    </location>
</feature>
<dbReference type="Pfam" id="PF03458">
    <property type="entry name" value="Gly_transporter"/>
    <property type="match status" value="2"/>
</dbReference>
<evidence type="ECO:0000256" key="6">
    <source>
        <dbReference type="ARBA" id="ARBA00023136"/>
    </source>
</evidence>
<comment type="caution">
    <text evidence="9">The sequence shown here is derived from an EMBL/GenBank/DDBJ whole genome shotgun (WGS) entry which is preliminary data.</text>
</comment>